<evidence type="ECO:0000313" key="2">
    <source>
        <dbReference type="EMBL" id="GBO42762.1"/>
    </source>
</evidence>
<proteinExistence type="predicted"/>
<protein>
    <submittedName>
        <fullName evidence="2">Uncharacterized protein</fullName>
    </submittedName>
</protein>
<evidence type="ECO:0000313" key="3">
    <source>
        <dbReference type="Proteomes" id="UP000499080"/>
    </source>
</evidence>
<organism evidence="2 3">
    <name type="scientific">Araneus ventricosus</name>
    <name type="common">Orbweaver spider</name>
    <name type="synonym">Epeira ventricosa</name>
    <dbReference type="NCBI Taxonomy" id="182803"/>
    <lineage>
        <taxon>Eukaryota</taxon>
        <taxon>Metazoa</taxon>
        <taxon>Ecdysozoa</taxon>
        <taxon>Arthropoda</taxon>
        <taxon>Chelicerata</taxon>
        <taxon>Arachnida</taxon>
        <taxon>Araneae</taxon>
        <taxon>Araneomorphae</taxon>
        <taxon>Entelegynae</taxon>
        <taxon>Araneoidea</taxon>
        <taxon>Araneidae</taxon>
        <taxon>Araneus</taxon>
    </lineage>
</organism>
<name>A0A4Y2X419_ARAVE</name>
<comment type="caution">
    <text evidence="2">The sequence shown here is derived from an EMBL/GenBank/DDBJ whole genome shotgun (WGS) entry which is preliminary data.</text>
</comment>
<keyword evidence="3" id="KW-1185">Reference proteome</keyword>
<accession>A0A4Y2X419</accession>
<evidence type="ECO:0000256" key="1">
    <source>
        <dbReference type="SAM" id="MobiDB-lite"/>
    </source>
</evidence>
<feature type="region of interest" description="Disordered" evidence="1">
    <location>
        <begin position="1"/>
        <end position="28"/>
    </location>
</feature>
<reference evidence="2 3" key="1">
    <citation type="journal article" date="2019" name="Sci. Rep.">
        <title>Orb-weaving spider Araneus ventricosus genome elucidates the spidroin gene catalogue.</title>
        <authorList>
            <person name="Kono N."/>
            <person name="Nakamura H."/>
            <person name="Ohtoshi R."/>
            <person name="Moran D.A.P."/>
            <person name="Shinohara A."/>
            <person name="Yoshida Y."/>
            <person name="Fujiwara M."/>
            <person name="Mori M."/>
            <person name="Tomita M."/>
            <person name="Arakawa K."/>
        </authorList>
    </citation>
    <scope>NUCLEOTIDE SEQUENCE [LARGE SCALE GENOMIC DNA]</scope>
</reference>
<dbReference type="AlphaFoldDB" id="A0A4Y2X419"/>
<dbReference type="EMBL" id="BGPR01069004">
    <property type="protein sequence ID" value="GBO42762.1"/>
    <property type="molecule type" value="Genomic_DNA"/>
</dbReference>
<dbReference type="Proteomes" id="UP000499080">
    <property type="component" value="Unassembled WGS sequence"/>
</dbReference>
<sequence length="176" mass="19712">MHRSPRKNRDDIGSRNEPPISNERTLSQAISRHTTTDDIGYQISDPRFQRHDSITMLSQSPRQQVRSAYSCTAGCDQLDSKHTTLSPGFAVSRQTGTISDLESASSDSLTRLYHRALRVSRQAGTISDLKSAILRFQKTRTIIISSRLQTNRDDIGYGISDYLIQDTTLLPKSDSP</sequence>
<gene>
    <name evidence="2" type="ORF">AVEN_215090_1</name>
</gene>